<dbReference type="Pfam" id="PF03572">
    <property type="entry name" value="Peptidase_S41"/>
    <property type="match status" value="1"/>
</dbReference>
<evidence type="ECO:0000256" key="3">
    <source>
        <dbReference type="ARBA" id="ARBA00022801"/>
    </source>
</evidence>
<dbReference type="InterPro" id="IPR001478">
    <property type="entry name" value="PDZ"/>
</dbReference>
<comment type="caution">
    <text evidence="7">The sequence shown here is derived from an EMBL/GenBank/DDBJ whole genome shotgun (WGS) entry which is preliminary data.</text>
</comment>
<dbReference type="GO" id="GO:0007165">
    <property type="term" value="P:signal transduction"/>
    <property type="evidence" value="ECO:0007669"/>
    <property type="project" value="TreeGrafter"/>
</dbReference>
<evidence type="ECO:0000256" key="1">
    <source>
        <dbReference type="ARBA" id="ARBA00009179"/>
    </source>
</evidence>
<dbReference type="GO" id="GO:0008236">
    <property type="term" value="F:serine-type peptidase activity"/>
    <property type="evidence" value="ECO:0007669"/>
    <property type="project" value="UniProtKB-KW"/>
</dbReference>
<dbReference type="Pfam" id="PF22694">
    <property type="entry name" value="CtpB_N-like"/>
    <property type="match status" value="1"/>
</dbReference>
<evidence type="ECO:0000259" key="6">
    <source>
        <dbReference type="PROSITE" id="PS50106"/>
    </source>
</evidence>
<dbReference type="SUPFAM" id="SSF52096">
    <property type="entry name" value="ClpP/crotonase"/>
    <property type="match status" value="1"/>
</dbReference>
<dbReference type="CDD" id="cd06782">
    <property type="entry name" value="cpPDZ_CPP-like"/>
    <property type="match status" value="1"/>
</dbReference>
<dbReference type="SUPFAM" id="SSF50156">
    <property type="entry name" value="PDZ domain-like"/>
    <property type="match status" value="1"/>
</dbReference>
<dbReference type="PROSITE" id="PS50106">
    <property type="entry name" value="PDZ"/>
    <property type="match status" value="1"/>
</dbReference>
<dbReference type="Gene3D" id="3.90.226.10">
    <property type="entry name" value="2-enoyl-CoA Hydratase, Chain A, domain 1"/>
    <property type="match status" value="1"/>
</dbReference>
<dbReference type="InterPro" id="IPR005151">
    <property type="entry name" value="Tail-specific_protease"/>
</dbReference>
<dbReference type="InterPro" id="IPR004447">
    <property type="entry name" value="Peptidase_S41A"/>
</dbReference>
<dbReference type="Gene3D" id="3.30.750.44">
    <property type="match status" value="1"/>
</dbReference>
<proteinExistence type="inferred from homology"/>
<reference evidence="7 8" key="1">
    <citation type="journal article" date="2016" name="Nat. Commun.">
        <title>Thousands of microbial genomes shed light on interconnected biogeochemical processes in an aquifer system.</title>
        <authorList>
            <person name="Anantharaman K."/>
            <person name="Brown C.T."/>
            <person name="Hug L.A."/>
            <person name="Sharon I."/>
            <person name="Castelle C.J."/>
            <person name="Probst A.J."/>
            <person name="Thomas B.C."/>
            <person name="Singh A."/>
            <person name="Wilkins M.J."/>
            <person name="Karaoz U."/>
            <person name="Brodie E.L."/>
            <person name="Williams K.H."/>
            <person name="Hubbard S.S."/>
            <person name="Banfield J.F."/>
        </authorList>
    </citation>
    <scope>NUCLEOTIDE SEQUENCE [LARGE SCALE GENOMIC DNA]</scope>
</reference>
<dbReference type="NCBIfam" id="TIGR00225">
    <property type="entry name" value="prc"/>
    <property type="match status" value="1"/>
</dbReference>
<dbReference type="GO" id="GO:0004175">
    <property type="term" value="F:endopeptidase activity"/>
    <property type="evidence" value="ECO:0007669"/>
    <property type="project" value="TreeGrafter"/>
</dbReference>
<sequence length="407" mass="44088">MKVSLSKVRLFALILSFCFVSFFGGWWLGHQDVVVNREKIVPQVTINRATPQDKQNVEFALFWSVWDRLENSYYDKTKLDTKEMVYGAIKGMVAAVGDPYTVFLPPTEQKRTQEDLGGQFEGVGIQIGFKGTQLAVIAPLDGSPAQKAGIKAGDFIVGIKDKEKNVEIGTVGMSLPDAVDLIRGKAGSAVTLVLTREGVDKPFEKELTRAKIEVPSVILTFEGPDKNIAHLKLLRFGDQTDNEWNNAIKKIKDQNGKGVILDLRNNPGGYLNGAVTIASEFMSSGVVVIESGKGNNKELKVTGNPKLPNIPLIVLVNKGSASASEIVAGAIKDSGRGQIVGDTTFGKGTIQESQEIGQAGLHITIAKWLTPKGTWVNGTGLEPDVKITQGDDSEKDNQLEKAIELLK</sequence>
<protein>
    <recommendedName>
        <fullName evidence="6">PDZ domain-containing protein</fullName>
    </recommendedName>
</protein>
<dbReference type="InterPro" id="IPR041489">
    <property type="entry name" value="PDZ_6"/>
</dbReference>
<accession>A0A1G1VG26</accession>
<evidence type="ECO:0000256" key="2">
    <source>
        <dbReference type="ARBA" id="ARBA00022670"/>
    </source>
</evidence>
<dbReference type="GO" id="GO:0030288">
    <property type="term" value="C:outer membrane-bounded periplasmic space"/>
    <property type="evidence" value="ECO:0007669"/>
    <property type="project" value="TreeGrafter"/>
</dbReference>
<dbReference type="Proteomes" id="UP000178659">
    <property type="component" value="Unassembled WGS sequence"/>
</dbReference>
<dbReference type="SMART" id="SM00245">
    <property type="entry name" value="TSPc"/>
    <property type="match status" value="1"/>
</dbReference>
<dbReference type="PANTHER" id="PTHR32060:SF30">
    <property type="entry name" value="CARBOXY-TERMINAL PROCESSING PROTEASE CTPA"/>
    <property type="match status" value="1"/>
</dbReference>
<dbReference type="PANTHER" id="PTHR32060">
    <property type="entry name" value="TAIL-SPECIFIC PROTEASE"/>
    <property type="match status" value="1"/>
</dbReference>
<dbReference type="SMART" id="SM00228">
    <property type="entry name" value="PDZ"/>
    <property type="match status" value="1"/>
</dbReference>
<organism evidence="7 8">
    <name type="scientific">Candidatus Blackburnbacteria bacterium RIFCSPLOWO2_01_FULL_40_20</name>
    <dbReference type="NCBI Taxonomy" id="1797519"/>
    <lineage>
        <taxon>Bacteria</taxon>
        <taxon>Candidatus Blackburniibacteriota</taxon>
    </lineage>
</organism>
<evidence type="ECO:0000256" key="5">
    <source>
        <dbReference type="RuleBase" id="RU004404"/>
    </source>
</evidence>
<gene>
    <name evidence="7" type="ORF">A3A77_04865</name>
</gene>
<evidence type="ECO:0000313" key="8">
    <source>
        <dbReference type="Proteomes" id="UP000178659"/>
    </source>
</evidence>
<dbReference type="InterPro" id="IPR036034">
    <property type="entry name" value="PDZ_sf"/>
</dbReference>
<dbReference type="InterPro" id="IPR055210">
    <property type="entry name" value="CtpA/B_N"/>
</dbReference>
<keyword evidence="3 5" id="KW-0378">Hydrolase</keyword>
<dbReference type="AlphaFoldDB" id="A0A1G1VG26"/>
<feature type="domain" description="PDZ" evidence="6">
    <location>
        <begin position="101"/>
        <end position="197"/>
    </location>
</feature>
<name>A0A1G1VG26_9BACT</name>
<keyword evidence="2 5" id="KW-0645">Protease</keyword>
<dbReference type="GO" id="GO:0006508">
    <property type="term" value="P:proteolysis"/>
    <property type="evidence" value="ECO:0007669"/>
    <property type="project" value="UniProtKB-KW"/>
</dbReference>
<comment type="similarity">
    <text evidence="1 5">Belongs to the peptidase S41A family.</text>
</comment>
<dbReference type="EMBL" id="MHCC01000002">
    <property type="protein sequence ID" value="OGY14162.1"/>
    <property type="molecule type" value="Genomic_DNA"/>
</dbReference>
<evidence type="ECO:0000313" key="7">
    <source>
        <dbReference type="EMBL" id="OGY14162.1"/>
    </source>
</evidence>
<dbReference type="Gene3D" id="2.30.42.10">
    <property type="match status" value="1"/>
</dbReference>
<evidence type="ECO:0000256" key="4">
    <source>
        <dbReference type="ARBA" id="ARBA00022825"/>
    </source>
</evidence>
<dbReference type="InterPro" id="IPR029045">
    <property type="entry name" value="ClpP/crotonase-like_dom_sf"/>
</dbReference>
<dbReference type="Pfam" id="PF17820">
    <property type="entry name" value="PDZ_6"/>
    <property type="match status" value="1"/>
</dbReference>
<keyword evidence="4 5" id="KW-0720">Serine protease</keyword>
<dbReference type="FunFam" id="2.30.42.10:FF:000063">
    <property type="entry name" value="Peptidase, S41 family"/>
    <property type="match status" value="1"/>
</dbReference>
<dbReference type="CDD" id="cd07560">
    <property type="entry name" value="Peptidase_S41_CPP"/>
    <property type="match status" value="1"/>
</dbReference>